<organism evidence="1 2">
    <name type="scientific">Desulfonatronospira thiodismutans ASO3-1</name>
    <dbReference type="NCBI Taxonomy" id="555779"/>
    <lineage>
        <taxon>Bacteria</taxon>
        <taxon>Pseudomonadati</taxon>
        <taxon>Thermodesulfobacteriota</taxon>
        <taxon>Desulfovibrionia</taxon>
        <taxon>Desulfovibrionales</taxon>
        <taxon>Desulfonatronovibrionaceae</taxon>
        <taxon>Desulfonatronospira</taxon>
    </lineage>
</organism>
<sequence length="126" mass="14545">MNITIFGKPEKNFTIEETEVHRFSSVILCLFLCESLSSLWCQTFDDNGHKDHLECKSELDLLLKPCLSRLWRDKSSSNTLRSQKTRKFSRKDAKYAKLKTRSRCIVQNRATVLDKAAFLSDLCLPG</sequence>
<gene>
    <name evidence="1" type="ORF">Dthio_PD0653</name>
</gene>
<dbReference type="AlphaFoldDB" id="D6SRL0"/>
<dbReference type="EMBL" id="ACJN02000003">
    <property type="protein sequence ID" value="EFI33326.1"/>
    <property type="molecule type" value="Genomic_DNA"/>
</dbReference>
<name>D6SRL0_9BACT</name>
<accession>D6SRL0</accession>
<dbReference type="Proteomes" id="UP000005496">
    <property type="component" value="Unassembled WGS sequence"/>
</dbReference>
<proteinExistence type="predicted"/>
<keyword evidence="2" id="KW-1185">Reference proteome</keyword>
<evidence type="ECO:0000313" key="2">
    <source>
        <dbReference type="Proteomes" id="UP000005496"/>
    </source>
</evidence>
<evidence type="ECO:0000313" key="1">
    <source>
        <dbReference type="EMBL" id="EFI33326.1"/>
    </source>
</evidence>
<protein>
    <submittedName>
        <fullName evidence="1">Uncharacterized protein</fullName>
    </submittedName>
</protein>
<comment type="caution">
    <text evidence="1">The sequence shown here is derived from an EMBL/GenBank/DDBJ whole genome shotgun (WGS) entry which is preliminary data.</text>
</comment>
<reference evidence="1" key="1">
    <citation type="submission" date="2010-05" db="EMBL/GenBank/DDBJ databases">
        <title>The draft genome of Desulfonatronospira thiodismutans ASO3-1.</title>
        <authorList>
            <consortium name="US DOE Joint Genome Institute (JGI-PGF)"/>
            <person name="Lucas S."/>
            <person name="Copeland A."/>
            <person name="Lapidus A."/>
            <person name="Cheng J.-F."/>
            <person name="Bruce D."/>
            <person name="Goodwin L."/>
            <person name="Pitluck S."/>
            <person name="Chertkov O."/>
            <person name="Brettin T."/>
            <person name="Detter J.C."/>
            <person name="Han C."/>
            <person name="Land M.L."/>
            <person name="Hauser L."/>
            <person name="Kyrpides N."/>
            <person name="Mikhailova N."/>
            <person name="Muyzer G."/>
            <person name="Woyke T."/>
        </authorList>
    </citation>
    <scope>NUCLEOTIDE SEQUENCE [LARGE SCALE GENOMIC DNA]</scope>
    <source>
        <strain evidence="1">ASO3-1</strain>
    </source>
</reference>